<comment type="function">
    <text evidence="12">Catalyzes the oxidation of L-aspartate to iminoaspartate.</text>
</comment>
<evidence type="ECO:0000313" key="16">
    <source>
        <dbReference type="Proteomes" id="UP001580430"/>
    </source>
</evidence>
<comment type="caution">
    <text evidence="15">The sequence shown here is derived from an EMBL/GenBank/DDBJ whole genome shotgun (WGS) entry which is preliminary data.</text>
</comment>
<keyword evidence="7 12" id="KW-0662">Pyridine nucleotide biosynthesis</keyword>
<dbReference type="EMBL" id="JBHIRY010000021">
    <property type="protein sequence ID" value="MFB5762499.1"/>
    <property type="molecule type" value="Genomic_DNA"/>
</dbReference>
<evidence type="ECO:0000256" key="10">
    <source>
        <dbReference type="ARBA" id="ARBA00048305"/>
    </source>
</evidence>
<dbReference type="PRINTS" id="PR00368">
    <property type="entry name" value="FADPNR"/>
</dbReference>
<evidence type="ECO:0000256" key="6">
    <source>
        <dbReference type="ARBA" id="ARBA00022630"/>
    </source>
</evidence>
<keyword evidence="6 12" id="KW-0285">Flavoprotein</keyword>
<keyword evidence="16" id="KW-1185">Reference proteome</keyword>
<evidence type="ECO:0000259" key="14">
    <source>
        <dbReference type="Pfam" id="PF02910"/>
    </source>
</evidence>
<evidence type="ECO:0000256" key="1">
    <source>
        <dbReference type="ARBA" id="ARBA00001974"/>
    </source>
</evidence>
<feature type="domain" description="Fumarate reductase/succinate dehydrogenase flavoprotein-like C-terminal" evidence="14">
    <location>
        <begin position="417"/>
        <end position="507"/>
    </location>
</feature>
<comment type="pathway">
    <text evidence="2 12">Cofactor biosynthesis; NAD(+) biosynthesis; iminoaspartate from L-aspartate (oxidase route): step 1/1.</text>
</comment>
<name>A0ABV5C4Q0_9BACL</name>
<evidence type="ECO:0000256" key="11">
    <source>
        <dbReference type="NCBIfam" id="TIGR00551"/>
    </source>
</evidence>
<dbReference type="RefSeq" id="WP_375521599.1">
    <property type="nucleotide sequence ID" value="NZ_JBHIRY010000021.1"/>
</dbReference>
<dbReference type="SUPFAM" id="SSF56425">
    <property type="entry name" value="Succinate dehydrogenase/fumarate reductase flavoprotein, catalytic domain"/>
    <property type="match status" value="1"/>
</dbReference>
<dbReference type="Gene3D" id="3.50.50.60">
    <property type="entry name" value="FAD/NAD(P)-binding domain"/>
    <property type="match status" value="1"/>
</dbReference>
<feature type="domain" description="FAD-dependent oxidoreductase 2 FAD-binding" evidence="13">
    <location>
        <begin position="6"/>
        <end position="370"/>
    </location>
</feature>
<keyword evidence="8 12" id="KW-0274">FAD</keyword>
<dbReference type="Pfam" id="PF00890">
    <property type="entry name" value="FAD_binding_2"/>
    <property type="match status" value="1"/>
</dbReference>
<evidence type="ECO:0000259" key="13">
    <source>
        <dbReference type="Pfam" id="PF00890"/>
    </source>
</evidence>
<evidence type="ECO:0000256" key="3">
    <source>
        <dbReference type="ARBA" id="ARBA00008562"/>
    </source>
</evidence>
<organism evidence="15 16">
    <name type="scientific">Paenibacillus medicaginis</name>
    <dbReference type="NCBI Taxonomy" id="1470560"/>
    <lineage>
        <taxon>Bacteria</taxon>
        <taxon>Bacillati</taxon>
        <taxon>Bacillota</taxon>
        <taxon>Bacilli</taxon>
        <taxon>Bacillales</taxon>
        <taxon>Paenibacillaceae</taxon>
        <taxon>Paenibacillus</taxon>
    </lineage>
</organism>
<evidence type="ECO:0000256" key="7">
    <source>
        <dbReference type="ARBA" id="ARBA00022642"/>
    </source>
</evidence>
<reference evidence="15 16" key="1">
    <citation type="submission" date="2024-09" db="EMBL/GenBank/DDBJ databases">
        <title>Paenibacillus zeirhizospherea sp. nov., isolated from surface of the maize (Zea mays) roots in a horticulture field, Hungary.</title>
        <authorList>
            <person name="Marton D."/>
            <person name="Farkas M."/>
            <person name="Bedics A."/>
            <person name="Toth E."/>
            <person name="Tancsics A."/>
            <person name="Boka K."/>
            <person name="Marati G."/>
            <person name="Kriszt B."/>
            <person name="Cserhati M."/>
        </authorList>
    </citation>
    <scope>NUCLEOTIDE SEQUENCE [LARGE SCALE GENOMIC DNA]</scope>
    <source>
        <strain evidence="15 16">JCM 18446</strain>
    </source>
</reference>
<evidence type="ECO:0000256" key="12">
    <source>
        <dbReference type="RuleBase" id="RU362049"/>
    </source>
</evidence>
<gene>
    <name evidence="15" type="primary">nadB</name>
    <name evidence="15" type="ORF">ACE5LO_19125</name>
</gene>
<dbReference type="EC" id="1.4.3.16" evidence="4 11"/>
<accession>A0ABV5C4Q0</accession>
<evidence type="ECO:0000256" key="8">
    <source>
        <dbReference type="ARBA" id="ARBA00022827"/>
    </source>
</evidence>
<dbReference type="InterPro" id="IPR027477">
    <property type="entry name" value="Succ_DH/fumarate_Rdtase_cat_sf"/>
</dbReference>
<evidence type="ECO:0000256" key="9">
    <source>
        <dbReference type="ARBA" id="ARBA00023002"/>
    </source>
</evidence>
<dbReference type="NCBIfam" id="NF005978">
    <property type="entry name" value="PRK08071.1"/>
    <property type="match status" value="1"/>
</dbReference>
<dbReference type="Gene3D" id="1.20.58.100">
    <property type="entry name" value="Fumarate reductase/succinate dehydrogenase flavoprotein-like, C-terminal domain"/>
    <property type="match status" value="1"/>
</dbReference>
<evidence type="ECO:0000256" key="5">
    <source>
        <dbReference type="ARBA" id="ARBA00021901"/>
    </source>
</evidence>
<dbReference type="SUPFAM" id="SSF51905">
    <property type="entry name" value="FAD/NAD(P)-binding domain"/>
    <property type="match status" value="1"/>
</dbReference>
<proteinExistence type="inferred from homology"/>
<dbReference type="InterPro" id="IPR005288">
    <property type="entry name" value="NadB"/>
</dbReference>
<dbReference type="InterPro" id="IPR036188">
    <property type="entry name" value="FAD/NAD-bd_sf"/>
</dbReference>
<comment type="cofactor">
    <cofactor evidence="1 12">
        <name>FAD</name>
        <dbReference type="ChEBI" id="CHEBI:57692"/>
    </cofactor>
</comment>
<dbReference type="SUPFAM" id="SSF46977">
    <property type="entry name" value="Succinate dehydrogenase/fumarate reductase flavoprotein C-terminal domain"/>
    <property type="match status" value="1"/>
</dbReference>
<evidence type="ECO:0000256" key="4">
    <source>
        <dbReference type="ARBA" id="ARBA00012173"/>
    </source>
</evidence>
<comment type="subcellular location">
    <subcellularLocation>
        <location evidence="12">Cytoplasm</location>
    </subcellularLocation>
</comment>
<dbReference type="GO" id="GO:0008734">
    <property type="term" value="F:L-aspartate oxidase activity"/>
    <property type="evidence" value="ECO:0007669"/>
    <property type="project" value="UniProtKB-EC"/>
</dbReference>
<dbReference type="Gene3D" id="3.90.700.10">
    <property type="entry name" value="Succinate dehydrogenase/fumarate reductase flavoprotein, catalytic domain"/>
    <property type="match status" value="1"/>
</dbReference>
<dbReference type="NCBIfam" id="TIGR00551">
    <property type="entry name" value="nadB"/>
    <property type="match status" value="1"/>
</dbReference>
<comment type="catalytic activity">
    <reaction evidence="10">
        <text>L-aspartate + O2 = iminosuccinate + H2O2</text>
        <dbReference type="Rhea" id="RHEA:25876"/>
        <dbReference type="ChEBI" id="CHEBI:15379"/>
        <dbReference type="ChEBI" id="CHEBI:16240"/>
        <dbReference type="ChEBI" id="CHEBI:29991"/>
        <dbReference type="ChEBI" id="CHEBI:77875"/>
        <dbReference type="EC" id="1.4.3.16"/>
    </reaction>
    <physiologicalReaction direction="left-to-right" evidence="10">
        <dbReference type="Rhea" id="RHEA:25877"/>
    </physiologicalReaction>
</comment>
<dbReference type="InterPro" id="IPR003953">
    <property type="entry name" value="FAD-dep_OxRdtase_2_FAD-bd"/>
</dbReference>
<comment type="similarity">
    <text evidence="3 12">Belongs to the FAD-dependent oxidoreductase 2 family. NadB subfamily.</text>
</comment>
<dbReference type="Pfam" id="PF02910">
    <property type="entry name" value="Succ_DH_flav_C"/>
    <property type="match status" value="1"/>
</dbReference>
<evidence type="ECO:0000256" key="2">
    <source>
        <dbReference type="ARBA" id="ARBA00004950"/>
    </source>
</evidence>
<protein>
    <recommendedName>
        <fullName evidence="5 11">L-aspartate oxidase</fullName>
        <ecNumber evidence="4 11">1.4.3.16</ecNumber>
    </recommendedName>
</protein>
<dbReference type="PANTHER" id="PTHR42716:SF2">
    <property type="entry name" value="L-ASPARTATE OXIDASE, CHLOROPLASTIC"/>
    <property type="match status" value="1"/>
</dbReference>
<sequence>MSSPSVIVIGGGAAALSFATALSEDIQITLLTKSTTGRSNSMLAQGGIASFYQAGDSAAEHLADTLAAGGGHNDVIVAASIIKDGRRLIERLLEQRFPFDLDEQGEPQLGREGGHHRNRIFHAGGDATGKMLVQHLAGRLQENVRVMEQVTVYELLLEQGRCTGVLASHEKTGLFEMRADAVIIATGGCGSLFSRHTNDATLTGDGLMMAYKAGAELTDLEFIQFHPTLLVHEEVCYGLVSEAVRGEGGVIRDENDRRIMSGRHAMGDLAPRDVVARVMHEEIRHGHSLYIDISGCSHFAERFPTISSLCETAGVDIRAGRIPVAPGMHFLMGGIRVNEWGESAVPGLYAIGEAACTGLHGANRLASNSLLEALVMGERAAQQIARLVPARNTDKGMLSLPVQERYGCYDVPRLALDELQQRMSESVSIHRSGEELQVLYSRLHEVQTDPIHVQKITKEQLERLHLWQLAKLVTASALLREESRGAHYRTDFPVTDDAGWKGKQIIHSRNGIQIRENEGIAQSWNVYS</sequence>
<dbReference type="Proteomes" id="UP001580430">
    <property type="component" value="Unassembled WGS sequence"/>
</dbReference>
<dbReference type="InterPro" id="IPR037099">
    <property type="entry name" value="Fum_R/Succ_DH_flav-like_C_sf"/>
</dbReference>
<evidence type="ECO:0000313" key="15">
    <source>
        <dbReference type="EMBL" id="MFB5762499.1"/>
    </source>
</evidence>
<dbReference type="PANTHER" id="PTHR42716">
    <property type="entry name" value="L-ASPARTATE OXIDASE"/>
    <property type="match status" value="1"/>
</dbReference>
<dbReference type="InterPro" id="IPR015939">
    <property type="entry name" value="Fum_Rdtase/Succ_DH_flav-like_C"/>
</dbReference>
<keyword evidence="9 12" id="KW-0560">Oxidoreductase</keyword>